<comment type="caution">
    <text evidence="4">The sequence shown here is derived from an EMBL/GenBank/DDBJ whole genome shotgun (WGS) entry which is preliminary data.</text>
</comment>
<dbReference type="InterPro" id="IPR050490">
    <property type="entry name" value="Bact_solute-bd_prot1"/>
</dbReference>
<name>A0A017TAY4_9BACT</name>
<proteinExistence type="inferred from homology"/>
<dbReference type="AlphaFoldDB" id="A0A017TAY4"/>
<dbReference type="EMBL" id="ASRX01000019">
    <property type="protein sequence ID" value="EYF05985.1"/>
    <property type="molecule type" value="Genomic_DNA"/>
</dbReference>
<dbReference type="RefSeq" id="WP_081864884.1">
    <property type="nucleotide sequence ID" value="NZ_ASRX01000019.1"/>
</dbReference>
<evidence type="ECO:0000313" key="4">
    <source>
        <dbReference type="EMBL" id="EYF05985.1"/>
    </source>
</evidence>
<dbReference type="InterPro" id="IPR006311">
    <property type="entry name" value="TAT_signal"/>
</dbReference>
<organism evidence="4 5">
    <name type="scientific">Chondromyces apiculatus DSM 436</name>
    <dbReference type="NCBI Taxonomy" id="1192034"/>
    <lineage>
        <taxon>Bacteria</taxon>
        <taxon>Pseudomonadati</taxon>
        <taxon>Myxococcota</taxon>
        <taxon>Polyangia</taxon>
        <taxon>Polyangiales</taxon>
        <taxon>Polyangiaceae</taxon>
        <taxon>Chondromyces</taxon>
    </lineage>
</organism>
<dbReference type="Gene3D" id="3.40.190.10">
    <property type="entry name" value="Periplasmic binding protein-like II"/>
    <property type="match status" value="2"/>
</dbReference>
<dbReference type="STRING" id="1192034.CAP_2444"/>
<dbReference type="Pfam" id="PF13416">
    <property type="entry name" value="SBP_bac_8"/>
    <property type="match status" value="1"/>
</dbReference>
<dbReference type="PANTHER" id="PTHR43649">
    <property type="entry name" value="ARABINOSE-BINDING PROTEIN-RELATED"/>
    <property type="match status" value="1"/>
</dbReference>
<dbReference type="InterPro" id="IPR006059">
    <property type="entry name" value="SBP"/>
</dbReference>
<evidence type="ECO:0000256" key="3">
    <source>
        <dbReference type="SAM" id="MobiDB-lite"/>
    </source>
</evidence>
<evidence type="ECO:0000256" key="1">
    <source>
        <dbReference type="ARBA" id="ARBA00004418"/>
    </source>
</evidence>
<protein>
    <submittedName>
        <fullName evidence="4">Glycerol-3-phosphate ABC transporter, periplasmic glycerol-3-phosphate-binding protein</fullName>
    </submittedName>
</protein>
<keyword evidence="5" id="KW-1185">Reference proteome</keyword>
<feature type="compositionally biased region" description="Low complexity" evidence="3">
    <location>
        <begin position="16"/>
        <end position="31"/>
    </location>
</feature>
<dbReference type="PANTHER" id="PTHR43649:SF30">
    <property type="entry name" value="ABC TRANSPORTER SUBSTRATE-BINDING PROTEIN"/>
    <property type="match status" value="1"/>
</dbReference>
<accession>A0A017TAY4</accession>
<evidence type="ECO:0000256" key="2">
    <source>
        <dbReference type="ARBA" id="ARBA00008520"/>
    </source>
</evidence>
<reference evidence="4 5" key="1">
    <citation type="submission" date="2013-05" db="EMBL/GenBank/DDBJ databases">
        <title>Genome assembly of Chondromyces apiculatus DSM 436.</title>
        <authorList>
            <person name="Sharma G."/>
            <person name="Khatri I."/>
            <person name="Kaur C."/>
            <person name="Mayilraj S."/>
            <person name="Subramanian S."/>
        </authorList>
    </citation>
    <scope>NUCLEOTIDE SEQUENCE [LARGE SCALE GENOMIC DNA]</scope>
    <source>
        <strain evidence="4 5">DSM 436</strain>
    </source>
</reference>
<sequence>MTLPRPRPTPADLAQPRPISAVRPARRAPSTSRRDALRALAAGIATALAATGTGCARRAADGRRVGSLWFAYGGKNREVLLGLVDRFHAAQSRYRIEPTYQGEYFECLAKLRTAIAARSAPALTHVVGEVVPYLAEAGVLEPLSRILPGGAEDLDIVPALGQQGTFLHGADRPLVCLPFNRSTPIAYYNRTLFQQMGLAPPTTWDALRTTAQALLVRRGADTVRWGFGCPVDWWFWAALVGQAGGNVVEPNGEVTLGGEAGVRALRFWQTLVHEDRTMKPPPGRDYNAWQAVNTDFLAGKVALIWTSTAFLRYLEDNAAKGSGAFEVGAAPLPRGVRASVPTGGTLFVMPRGAAPDAQEAAAAFLRWMMEPEQANHWATQTGYLPVSRGGLDLLERQGFYAAHPNDRVAVDQLAVAAAWPWSPALFRVQREAVQPRLEEAVLVPRDAEAALDEARRAAREP</sequence>
<evidence type="ECO:0000313" key="5">
    <source>
        <dbReference type="Proteomes" id="UP000019678"/>
    </source>
</evidence>
<dbReference type="PROSITE" id="PS51318">
    <property type="entry name" value="TAT"/>
    <property type="match status" value="1"/>
</dbReference>
<dbReference type="CDD" id="cd14748">
    <property type="entry name" value="PBP2_UgpB"/>
    <property type="match status" value="1"/>
</dbReference>
<dbReference type="eggNOG" id="COG1653">
    <property type="taxonomic scope" value="Bacteria"/>
</dbReference>
<comment type="similarity">
    <text evidence="2">Belongs to the bacterial solute-binding protein 1 family.</text>
</comment>
<dbReference type="GO" id="GO:0042597">
    <property type="term" value="C:periplasmic space"/>
    <property type="evidence" value="ECO:0007669"/>
    <property type="project" value="UniProtKB-SubCell"/>
</dbReference>
<dbReference type="OrthoDB" id="9811951at2"/>
<dbReference type="SUPFAM" id="SSF53850">
    <property type="entry name" value="Periplasmic binding protein-like II"/>
    <property type="match status" value="1"/>
</dbReference>
<feature type="region of interest" description="Disordered" evidence="3">
    <location>
        <begin position="1"/>
        <end position="32"/>
    </location>
</feature>
<gene>
    <name evidence="4" type="ORF">CAP_2444</name>
</gene>
<dbReference type="Proteomes" id="UP000019678">
    <property type="component" value="Unassembled WGS sequence"/>
</dbReference>
<comment type="subcellular location">
    <subcellularLocation>
        <location evidence="1">Periplasm</location>
    </subcellularLocation>
</comment>